<evidence type="ECO:0008006" key="3">
    <source>
        <dbReference type="Google" id="ProtNLM"/>
    </source>
</evidence>
<evidence type="ECO:0000313" key="1">
    <source>
        <dbReference type="EMBL" id="TKJ40814.1"/>
    </source>
</evidence>
<dbReference type="Proteomes" id="UP000319619">
    <property type="component" value="Unassembled WGS sequence"/>
</dbReference>
<dbReference type="Gene3D" id="2.160.20.10">
    <property type="entry name" value="Single-stranded right-handed beta-helix, Pectin lyase-like"/>
    <property type="match status" value="1"/>
</dbReference>
<comment type="caution">
    <text evidence="1">The sequence shown here is derived from an EMBL/GenBank/DDBJ whole genome shotgun (WGS) entry which is preliminary data.</text>
</comment>
<dbReference type="AlphaFoldDB" id="A0A532V0S4"/>
<gene>
    <name evidence="1" type="ORF">CEE37_07570</name>
</gene>
<dbReference type="InterPro" id="IPR011050">
    <property type="entry name" value="Pectin_lyase_fold/virulence"/>
</dbReference>
<organism evidence="1 2">
    <name type="scientific">candidate division LCP-89 bacterium B3_LCP</name>
    <dbReference type="NCBI Taxonomy" id="2012998"/>
    <lineage>
        <taxon>Bacteria</taxon>
        <taxon>Pseudomonadati</taxon>
        <taxon>Bacteria division LCP-89</taxon>
    </lineage>
</organism>
<reference evidence="1 2" key="1">
    <citation type="submission" date="2017-06" db="EMBL/GenBank/DDBJ databases">
        <title>Novel microbial phyla capable of carbon fixation and sulfur reduction in deep-sea sediments.</title>
        <authorList>
            <person name="Huang J."/>
            <person name="Baker B."/>
            <person name="Wang Y."/>
        </authorList>
    </citation>
    <scope>NUCLEOTIDE SEQUENCE [LARGE SCALE GENOMIC DNA]</scope>
    <source>
        <strain evidence="1">B3_LCP</strain>
    </source>
</reference>
<dbReference type="EMBL" id="NJBN01000004">
    <property type="protein sequence ID" value="TKJ40814.1"/>
    <property type="molecule type" value="Genomic_DNA"/>
</dbReference>
<dbReference type="InterPro" id="IPR012334">
    <property type="entry name" value="Pectin_lyas_fold"/>
</dbReference>
<sequence length="144" mass="15229">MMKKLSHLIIGILAYAGFASATIINVPVDYDTIQVAIDNAIVGDTILVQPGTYTENIDYDGKDLVIGSLFLVSGDTSYISQTIIDGDSSGSVVTFNNEETSAAVLAGFVIRNGYSSSGAGIWCQVSDPTITHCYIVENYSTCVG</sequence>
<protein>
    <recommendedName>
        <fullName evidence="3">DUF1565 domain-containing protein</fullName>
    </recommendedName>
</protein>
<accession>A0A532V0S4</accession>
<evidence type="ECO:0000313" key="2">
    <source>
        <dbReference type="Proteomes" id="UP000319619"/>
    </source>
</evidence>
<dbReference type="SUPFAM" id="SSF51126">
    <property type="entry name" value="Pectin lyase-like"/>
    <property type="match status" value="1"/>
</dbReference>
<proteinExistence type="predicted"/>
<name>A0A532V0S4_UNCL8</name>